<accession>A0A840VPC2</accession>
<keyword evidence="6" id="KW-0511">Multifunctional enzyme</keyword>
<dbReference type="EMBL" id="JACHFJ010000001">
    <property type="protein sequence ID" value="MBB5372152.1"/>
    <property type="molecule type" value="Genomic_DNA"/>
</dbReference>
<evidence type="ECO:0000256" key="9">
    <source>
        <dbReference type="SAM" id="Phobius"/>
    </source>
</evidence>
<evidence type="ECO:0000256" key="8">
    <source>
        <dbReference type="ARBA" id="ARBA00049902"/>
    </source>
</evidence>
<dbReference type="GO" id="GO:0006508">
    <property type="term" value="P:proteolysis"/>
    <property type="evidence" value="ECO:0007669"/>
    <property type="project" value="UniProtKB-KW"/>
</dbReference>
<feature type="transmembrane region" description="Helical" evidence="9">
    <location>
        <begin position="25"/>
        <end position="49"/>
    </location>
</feature>
<keyword evidence="4" id="KW-0328">Glycosyltransferase</keyword>
<dbReference type="Proteomes" id="UP000553706">
    <property type="component" value="Unassembled WGS sequence"/>
</dbReference>
<evidence type="ECO:0000256" key="2">
    <source>
        <dbReference type="ARBA" id="ARBA00022645"/>
    </source>
</evidence>
<protein>
    <recommendedName>
        <fullName evidence="7">peptidoglycan glycosyltransferase</fullName>
        <ecNumber evidence="7">2.4.99.28</ecNumber>
    </recommendedName>
</protein>
<keyword evidence="3" id="KW-0645">Protease</keyword>
<dbReference type="Pfam" id="PF00912">
    <property type="entry name" value="Transgly"/>
    <property type="match status" value="1"/>
</dbReference>
<evidence type="ECO:0000256" key="5">
    <source>
        <dbReference type="ARBA" id="ARBA00022679"/>
    </source>
</evidence>
<dbReference type="GO" id="GO:0009252">
    <property type="term" value="P:peptidoglycan biosynthetic process"/>
    <property type="evidence" value="ECO:0007669"/>
    <property type="project" value="TreeGrafter"/>
</dbReference>
<dbReference type="Gene3D" id="3.40.710.10">
    <property type="entry name" value="DD-peptidase/beta-lactamase superfamily"/>
    <property type="match status" value="1"/>
</dbReference>
<dbReference type="InterPro" id="IPR001264">
    <property type="entry name" value="Glyco_trans_51"/>
</dbReference>
<dbReference type="PANTHER" id="PTHR32282:SF24">
    <property type="entry name" value="GLYCOSYL TRANSFERASE FAMILY 51 DOMAIN-CONTAINING PROTEIN"/>
    <property type="match status" value="1"/>
</dbReference>
<keyword evidence="12" id="KW-1185">Reference proteome</keyword>
<dbReference type="InterPro" id="IPR023346">
    <property type="entry name" value="Lysozyme-like_dom_sf"/>
</dbReference>
<dbReference type="EC" id="2.4.99.28" evidence="7"/>
<dbReference type="InterPro" id="IPR012338">
    <property type="entry name" value="Beta-lactam/transpept-like"/>
</dbReference>
<keyword evidence="5" id="KW-0808">Transferase</keyword>
<comment type="pathway">
    <text evidence="1">Cell wall biogenesis; peptidoglycan biosynthesis.</text>
</comment>
<dbReference type="GO" id="GO:0030288">
    <property type="term" value="C:outer membrane-bounded periplasmic space"/>
    <property type="evidence" value="ECO:0007669"/>
    <property type="project" value="TreeGrafter"/>
</dbReference>
<dbReference type="PANTHER" id="PTHR32282">
    <property type="entry name" value="BINDING PROTEIN TRANSPEPTIDASE, PUTATIVE-RELATED"/>
    <property type="match status" value="1"/>
</dbReference>
<keyword evidence="9" id="KW-1133">Transmembrane helix</keyword>
<evidence type="ECO:0000313" key="12">
    <source>
        <dbReference type="Proteomes" id="UP000553706"/>
    </source>
</evidence>
<dbReference type="InterPro" id="IPR050396">
    <property type="entry name" value="Glycosyltr_51/Transpeptidase"/>
</dbReference>
<comment type="catalytic activity">
    <reaction evidence="8">
        <text>[GlcNAc-(1-&gt;4)-Mur2Ac(oyl-L-Ala-gamma-D-Glu-L-Lys-D-Ala-D-Ala)](n)-di-trans,octa-cis-undecaprenyl diphosphate + beta-D-GlcNAc-(1-&gt;4)-Mur2Ac(oyl-L-Ala-gamma-D-Glu-L-Lys-D-Ala-D-Ala)-di-trans,octa-cis-undecaprenyl diphosphate = [GlcNAc-(1-&gt;4)-Mur2Ac(oyl-L-Ala-gamma-D-Glu-L-Lys-D-Ala-D-Ala)](n+1)-di-trans,octa-cis-undecaprenyl diphosphate + di-trans,octa-cis-undecaprenyl diphosphate + H(+)</text>
        <dbReference type="Rhea" id="RHEA:23708"/>
        <dbReference type="Rhea" id="RHEA-COMP:9602"/>
        <dbReference type="Rhea" id="RHEA-COMP:9603"/>
        <dbReference type="ChEBI" id="CHEBI:15378"/>
        <dbReference type="ChEBI" id="CHEBI:58405"/>
        <dbReference type="ChEBI" id="CHEBI:60033"/>
        <dbReference type="ChEBI" id="CHEBI:78435"/>
        <dbReference type="EC" id="2.4.99.28"/>
    </reaction>
</comment>
<reference evidence="11 12" key="1">
    <citation type="submission" date="2020-08" db="EMBL/GenBank/DDBJ databases">
        <title>Genomic Encyclopedia of Type Strains, Phase IV (KMG-IV): sequencing the most valuable type-strain genomes for metagenomic binning, comparative biology and taxonomic classification.</title>
        <authorList>
            <person name="Goeker M."/>
        </authorList>
    </citation>
    <scope>NUCLEOTIDE SEQUENCE [LARGE SCALE GENOMIC DNA]</scope>
    <source>
        <strain evidence="11 12">DSM 27026</strain>
    </source>
</reference>
<evidence type="ECO:0000313" key="11">
    <source>
        <dbReference type="EMBL" id="MBB5372152.1"/>
    </source>
</evidence>
<keyword evidence="2 11" id="KW-0121">Carboxypeptidase</keyword>
<feature type="domain" description="Glycosyl transferase family 51" evidence="10">
    <location>
        <begin position="160"/>
        <end position="343"/>
    </location>
</feature>
<dbReference type="InterPro" id="IPR036950">
    <property type="entry name" value="PBP_transglycosylase"/>
</dbReference>
<organism evidence="11 12">
    <name type="scientific">Acidocella aromatica</name>
    <dbReference type="NCBI Taxonomy" id="1303579"/>
    <lineage>
        <taxon>Bacteria</taxon>
        <taxon>Pseudomonadati</taxon>
        <taxon>Pseudomonadota</taxon>
        <taxon>Alphaproteobacteria</taxon>
        <taxon>Acetobacterales</taxon>
        <taxon>Acidocellaceae</taxon>
        <taxon>Acidocella</taxon>
    </lineage>
</organism>
<name>A0A840VPC2_9PROT</name>
<dbReference type="SUPFAM" id="SSF53955">
    <property type="entry name" value="Lysozyme-like"/>
    <property type="match status" value="1"/>
</dbReference>
<evidence type="ECO:0000256" key="3">
    <source>
        <dbReference type="ARBA" id="ARBA00022670"/>
    </source>
</evidence>
<evidence type="ECO:0000256" key="7">
    <source>
        <dbReference type="ARBA" id="ARBA00044770"/>
    </source>
</evidence>
<evidence type="ECO:0000256" key="1">
    <source>
        <dbReference type="ARBA" id="ARBA00004752"/>
    </source>
</evidence>
<evidence type="ECO:0000256" key="4">
    <source>
        <dbReference type="ARBA" id="ARBA00022676"/>
    </source>
</evidence>
<proteinExistence type="predicted"/>
<dbReference type="Gene3D" id="1.10.3810.10">
    <property type="entry name" value="Biosynthetic peptidoglycan transglycosylase-like"/>
    <property type="match status" value="1"/>
</dbReference>
<evidence type="ECO:0000256" key="6">
    <source>
        <dbReference type="ARBA" id="ARBA00023268"/>
    </source>
</evidence>
<dbReference type="GO" id="GO:0008955">
    <property type="term" value="F:peptidoglycan glycosyltransferase activity"/>
    <property type="evidence" value="ECO:0007669"/>
    <property type="project" value="UniProtKB-EC"/>
</dbReference>
<keyword evidence="9" id="KW-0812">Transmembrane</keyword>
<keyword evidence="3" id="KW-0378">Hydrolase</keyword>
<evidence type="ECO:0000259" key="10">
    <source>
        <dbReference type="Pfam" id="PF00912"/>
    </source>
</evidence>
<dbReference type="RefSeq" id="WP_183265141.1">
    <property type="nucleotide sequence ID" value="NZ_JACHFJ010000001.1"/>
</dbReference>
<dbReference type="AlphaFoldDB" id="A0A840VPC2"/>
<dbReference type="SUPFAM" id="SSF56601">
    <property type="entry name" value="beta-lactamase/transpeptidase-like"/>
    <property type="match status" value="2"/>
</dbReference>
<dbReference type="GO" id="GO:0004180">
    <property type="term" value="F:carboxypeptidase activity"/>
    <property type="evidence" value="ECO:0007669"/>
    <property type="project" value="UniProtKB-KW"/>
</dbReference>
<keyword evidence="9" id="KW-0472">Membrane</keyword>
<gene>
    <name evidence="11" type="ORF">HNP71_000376</name>
</gene>
<comment type="caution">
    <text evidence="11">The sequence shown here is derived from an EMBL/GenBank/DDBJ whole genome shotgun (WGS) entry which is preliminary data.</text>
</comment>
<sequence length="1019" mass="111165">MSGVAWGQLFHGSHKPGGDEKRTHGILFGVIRALWWVAWAVVLVLLGWAGSIEARTSYLQSRFFTWFDSGISYQPKPGASHSIHFPQFGPHDIRLGYAALPDIIPSLEAHQFQIASQAQWSPRLDWFVTHGGYALYTPKPQTGLRLYDRNGVPLIATAYPEHVYANFSDVPPLVASTLTSIEDRDLLDTQNPLHNPAVSWGRFLLASGGRVAGMLNHHWQRGGASTLATQIVKFSDSPGGRTGGVEEKLLQMATAAAAAYMNGPDTTAASRAILVTYLNSTPLASSPGYGEVIGIPEALSVWYGTDPAEANKVLTQPDVTARQGLIYREVLSLILAGQRPAYYLVQNRLALENLTNAYLHQLAKEGIISPALRDAALAAKLPFTPPLPPSPQLPFTGDKATAWLQTELLSMLHLQDLWSLDHYDLTAYSTIDEAAQQRVTNVLTHLGDPAYDQSLGLYGKLMLASGNKPALINWSFVLYEHGTNANYVRIHTDSLNQPFDINSGVKLQLGSTAKLRTLITYLNILLALHDKLAALPAPDLLHIAATAPDNLTRWAAGYLATSTGRGLQPMLDAAMQRKYSASPVTLFTGGGENSFGNFQPWENTLNPTVEYAFENSINCVFIRVMRDVRDYYVAQSGIDKAQLLSNPHDPARLAYLQRFAAQEGSGYLYNFYNGYRGLTASQALERLAGRTQPMASHLADIFLAVHPNAGLADMTAFLQAHMPKQAFAQVTGDRLAQLYGEFANGRLSLNDEGYIANVHPLEIWLVLYLQAHPNATWNDISAASPSVIQQSYAWLFKPDKTFQQNVRITTLLEQDAFKAIWQDWRRQGYPFDHLVPSLGTAIGASGDKPDTLAELMGIILANGAQLPSVDFNRLNFADGTPYQTDFTNQPAPHQVLDPAVAQTVRQALLGVVQNGTASAVAGAYRAPDGNVLQIGGKTGSGDNRYHIYGPGGALKGERVVDRTATFVFFLGDRFFGTVTAYVPGQAAAGFSFDSAMAVQLLKDLQPQLAPLFQAPAEPE</sequence>